<dbReference type="Pfam" id="PF07702">
    <property type="entry name" value="UTRA"/>
    <property type="match status" value="1"/>
</dbReference>
<dbReference type="GO" id="GO:0003677">
    <property type="term" value="F:DNA binding"/>
    <property type="evidence" value="ECO:0007669"/>
    <property type="project" value="UniProtKB-KW"/>
</dbReference>
<dbReference type="InterPro" id="IPR028978">
    <property type="entry name" value="Chorismate_lyase_/UTRA_dom_sf"/>
</dbReference>
<dbReference type="RefSeq" id="WP_245427823.1">
    <property type="nucleotide sequence ID" value="NZ_QNRK01000017.1"/>
</dbReference>
<dbReference type="Gene3D" id="1.10.10.10">
    <property type="entry name" value="Winged helix-like DNA-binding domain superfamily/Winged helix DNA-binding domain"/>
    <property type="match status" value="1"/>
</dbReference>
<dbReference type="PROSITE" id="PS50949">
    <property type="entry name" value="HTH_GNTR"/>
    <property type="match status" value="1"/>
</dbReference>
<dbReference type="SMART" id="SM00866">
    <property type="entry name" value="UTRA"/>
    <property type="match status" value="1"/>
</dbReference>
<evidence type="ECO:0000259" key="4">
    <source>
        <dbReference type="PROSITE" id="PS50949"/>
    </source>
</evidence>
<sequence length="256" mass="27919">MAARESNGAARAPLVASVGETLKRQIASGRFANVDVLPGERELSQLLEVSRTTLRRAIADLVQEGVLTHRHGAGTFVKRSPPHVRQPLSRLTSFTEDMRLRGFAASSRVIERGAFLPTSEESMMLDIALSETVLRLFRLRLADGVPMAIERAAVPMRFLGEGEEIGDSLYAALEAAGCRPVRAVQRLRAVMVNAAEAALLEVAEGSPGLDIHRIAYLADGRRVEFTRSIYRSDTYDFVAELSLPPGARPRGEGADR</sequence>
<dbReference type="InterPro" id="IPR050679">
    <property type="entry name" value="Bact_HTH_transcr_reg"/>
</dbReference>
<dbReference type="InterPro" id="IPR036388">
    <property type="entry name" value="WH-like_DNA-bd_sf"/>
</dbReference>
<evidence type="ECO:0000256" key="3">
    <source>
        <dbReference type="ARBA" id="ARBA00023163"/>
    </source>
</evidence>
<dbReference type="CDD" id="cd07377">
    <property type="entry name" value="WHTH_GntR"/>
    <property type="match status" value="1"/>
</dbReference>
<feature type="domain" description="HTH gntR-type" evidence="4">
    <location>
        <begin position="12"/>
        <end position="80"/>
    </location>
</feature>
<dbReference type="InterPro" id="IPR000524">
    <property type="entry name" value="Tscrpt_reg_HTH_GntR"/>
</dbReference>
<keyword evidence="6" id="KW-1185">Reference proteome</keyword>
<dbReference type="Proteomes" id="UP000253529">
    <property type="component" value="Unassembled WGS sequence"/>
</dbReference>
<dbReference type="InterPro" id="IPR036390">
    <property type="entry name" value="WH_DNA-bd_sf"/>
</dbReference>
<proteinExistence type="predicted"/>
<dbReference type="PANTHER" id="PTHR44846">
    <property type="entry name" value="MANNOSYL-D-GLYCERATE TRANSPORT/METABOLISM SYSTEM REPRESSOR MNGR-RELATED"/>
    <property type="match status" value="1"/>
</dbReference>
<dbReference type="EMBL" id="QNRK01000017">
    <property type="protein sequence ID" value="RBP11124.1"/>
    <property type="molecule type" value="Genomic_DNA"/>
</dbReference>
<dbReference type="GO" id="GO:0003700">
    <property type="term" value="F:DNA-binding transcription factor activity"/>
    <property type="evidence" value="ECO:0007669"/>
    <property type="project" value="InterPro"/>
</dbReference>
<evidence type="ECO:0000256" key="2">
    <source>
        <dbReference type="ARBA" id="ARBA00023125"/>
    </source>
</evidence>
<comment type="caution">
    <text evidence="5">The sequence shown here is derived from an EMBL/GenBank/DDBJ whole genome shotgun (WGS) entry which is preliminary data.</text>
</comment>
<dbReference type="Pfam" id="PF00392">
    <property type="entry name" value="GntR"/>
    <property type="match status" value="1"/>
</dbReference>
<dbReference type="PRINTS" id="PR00035">
    <property type="entry name" value="HTHGNTR"/>
</dbReference>
<keyword evidence="1" id="KW-0805">Transcription regulation</keyword>
<keyword evidence="3" id="KW-0804">Transcription</keyword>
<reference evidence="5 6" key="1">
    <citation type="submission" date="2018-06" db="EMBL/GenBank/DDBJ databases">
        <title>Genomic Encyclopedia of Type Strains, Phase IV (KMG-IV): sequencing the most valuable type-strain genomes for metagenomic binning, comparative biology and taxonomic classification.</title>
        <authorList>
            <person name="Goeker M."/>
        </authorList>
    </citation>
    <scope>NUCLEOTIDE SEQUENCE [LARGE SCALE GENOMIC DNA]</scope>
    <source>
        <strain evidence="5 6">DSM 24875</strain>
    </source>
</reference>
<dbReference type="SMART" id="SM00345">
    <property type="entry name" value="HTH_GNTR"/>
    <property type="match status" value="1"/>
</dbReference>
<dbReference type="InterPro" id="IPR011663">
    <property type="entry name" value="UTRA"/>
</dbReference>
<evidence type="ECO:0000256" key="1">
    <source>
        <dbReference type="ARBA" id="ARBA00023015"/>
    </source>
</evidence>
<evidence type="ECO:0000313" key="6">
    <source>
        <dbReference type="Proteomes" id="UP000253529"/>
    </source>
</evidence>
<organism evidence="5 6">
    <name type="scientific">Roseiarcus fermentans</name>
    <dbReference type="NCBI Taxonomy" id="1473586"/>
    <lineage>
        <taxon>Bacteria</taxon>
        <taxon>Pseudomonadati</taxon>
        <taxon>Pseudomonadota</taxon>
        <taxon>Alphaproteobacteria</taxon>
        <taxon>Hyphomicrobiales</taxon>
        <taxon>Roseiarcaceae</taxon>
        <taxon>Roseiarcus</taxon>
    </lineage>
</organism>
<name>A0A366F8Z5_9HYPH</name>
<gene>
    <name evidence="5" type="ORF">DFR50_1179</name>
</gene>
<protein>
    <submittedName>
        <fullName evidence="5">GntR family transcriptional regulator</fullName>
    </submittedName>
</protein>
<keyword evidence="2" id="KW-0238">DNA-binding</keyword>
<dbReference type="SUPFAM" id="SSF46785">
    <property type="entry name" value="Winged helix' DNA-binding domain"/>
    <property type="match status" value="1"/>
</dbReference>
<accession>A0A366F8Z5</accession>
<evidence type="ECO:0000313" key="5">
    <source>
        <dbReference type="EMBL" id="RBP11124.1"/>
    </source>
</evidence>
<dbReference type="PANTHER" id="PTHR44846:SF1">
    <property type="entry name" value="MANNOSYL-D-GLYCERATE TRANSPORT_METABOLISM SYSTEM REPRESSOR MNGR-RELATED"/>
    <property type="match status" value="1"/>
</dbReference>
<dbReference type="SUPFAM" id="SSF64288">
    <property type="entry name" value="Chorismate lyase-like"/>
    <property type="match status" value="1"/>
</dbReference>
<dbReference type="AlphaFoldDB" id="A0A366F8Z5"/>
<dbReference type="GO" id="GO:0045892">
    <property type="term" value="P:negative regulation of DNA-templated transcription"/>
    <property type="evidence" value="ECO:0007669"/>
    <property type="project" value="TreeGrafter"/>
</dbReference>
<dbReference type="Gene3D" id="3.40.1410.10">
    <property type="entry name" value="Chorismate lyase-like"/>
    <property type="match status" value="1"/>
</dbReference>